<dbReference type="EMBL" id="CP157940">
    <property type="protein sequence ID" value="XBS54857.1"/>
    <property type="molecule type" value="Genomic_DNA"/>
</dbReference>
<name>A0AAU7PRL0_9FIRM</name>
<keyword evidence="1 4" id="KW-0808">Transferase</keyword>
<gene>
    <name evidence="4" type="ORF">ABFV83_03425</name>
</gene>
<proteinExistence type="predicted"/>
<dbReference type="PANTHER" id="PTHR43800">
    <property type="entry name" value="PEPTIDYL-LYSINE N-ACETYLTRANSFERASE YJAB"/>
    <property type="match status" value="1"/>
</dbReference>
<dbReference type="AlphaFoldDB" id="A0AAU7PRL0"/>
<dbReference type="CDD" id="cd04301">
    <property type="entry name" value="NAT_SF"/>
    <property type="match status" value="1"/>
</dbReference>
<dbReference type="Gene3D" id="3.40.630.30">
    <property type="match status" value="1"/>
</dbReference>
<dbReference type="PROSITE" id="PS51186">
    <property type="entry name" value="GNAT"/>
    <property type="match status" value="1"/>
</dbReference>
<evidence type="ECO:0000256" key="1">
    <source>
        <dbReference type="ARBA" id="ARBA00022679"/>
    </source>
</evidence>
<feature type="domain" description="N-acetyltransferase" evidence="3">
    <location>
        <begin position="1"/>
        <end position="144"/>
    </location>
</feature>
<dbReference type="GO" id="GO:0016747">
    <property type="term" value="F:acyltransferase activity, transferring groups other than amino-acyl groups"/>
    <property type="evidence" value="ECO:0007669"/>
    <property type="project" value="InterPro"/>
</dbReference>
<dbReference type="RefSeq" id="WP_349947545.1">
    <property type="nucleotide sequence ID" value="NZ_CP157940.1"/>
</dbReference>
<dbReference type="PANTHER" id="PTHR43800:SF1">
    <property type="entry name" value="PEPTIDYL-LYSINE N-ACETYLTRANSFERASE YJAB"/>
    <property type="match status" value="1"/>
</dbReference>
<evidence type="ECO:0000313" key="4">
    <source>
        <dbReference type="EMBL" id="XBS54857.1"/>
    </source>
</evidence>
<dbReference type="SUPFAM" id="SSF55729">
    <property type="entry name" value="Acyl-CoA N-acyltransferases (Nat)"/>
    <property type="match status" value="1"/>
</dbReference>
<evidence type="ECO:0000259" key="3">
    <source>
        <dbReference type="PROSITE" id="PS51186"/>
    </source>
</evidence>
<organism evidence="4">
    <name type="scientific">Lacrimispora sp. BS-2</name>
    <dbReference type="NCBI Taxonomy" id="3151850"/>
    <lineage>
        <taxon>Bacteria</taxon>
        <taxon>Bacillati</taxon>
        <taxon>Bacillota</taxon>
        <taxon>Clostridia</taxon>
        <taxon>Lachnospirales</taxon>
        <taxon>Lachnospiraceae</taxon>
        <taxon>Lacrimispora</taxon>
    </lineage>
</organism>
<keyword evidence="2 4" id="KW-0012">Acyltransferase</keyword>
<protein>
    <submittedName>
        <fullName evidence="4">GNAT family N-acetyltransferase</fullName>
        <ecNumber evidence="4">2.3.1.-</ecNumber>
    </submittedName>
</protein>
<accession>A0AAU7PRL0</accession>
<dbReference type="EC" id="2.3.1.-" evidence="4"/>
<dbReference type="Pfam" id="PF13508">
    <property type="entry name" value="Acetyltransf_7"/>
    <property type="match status" value="1"/>
</dbReference>
<sequence>MIRDFKETDIGQIMKIWLNTNINAHHFIDSSYWINSYAAVGKILPQATVYVYDSNDQIQGFLGMNGDYIEGIFVDAKYQSKGIGSELLGYAKERHNRLFLNVYKRNERAVRFYLREGFAVLTEQIEEETKESELTMAWEPLTMTPFPFSKGRA</sequence>
<dbReference type="InterPro" id="IPR016181">
    <property type="entry name" value="Acyl_CoA_acyltransferase"/>
</dbReference>
<reference evidence="4" key="1">
    <citation type="submission" date="2024-06" db="EMBL/GenBank/DDBJ databases">
        <title>Lacrimispora cavernae sp. nov., a novel anaerobe isolated from bat guano pile inside a cave.</title>
        <authorList>
            <person name="Miller S.L."/>
            <person name="Lu N."/>
            <person name="King J."/>
            <person name="Sankaranarayanan K."/>
            <person name="Lawson P.A."/>
        </authorList>
    </citation>
    <scope>NUCLEOTIDE SEQUENCE</scope>
    <source>
        <strain evidence="4">BS-2</strain>
    </source>
</reference>
<evidence type="ECO:0000256" key="2">
    <source>
        <dbReference type="ARBA" id="ARBA00023315"/>
    </source>
</evidence>
<dbReference type="InterPro" id="IPR000182">
    <property type="entry name" value="GNAT_dom"/>
</dbReference>